<dbReference type="Pfam" id="PF03544">
    <property type="entry name" value="TonB_C"/>
    <property type="match status" value="1"/>
</dbReference>
<dbReference type="GO" id="GO:0016020">
    <property type="term" value="C:membrane"/>
    <property type="evidence" value="ECO:0007669"/>
    <property type="project" value="UniProtKB-SubCell"/>
</dbReference>
<protein>
    <recommendedName>
        <fullName evidence="6">TonB C-terminal domain-containing protein</fullName>
    </recommendedName>
</protein>
<proteinExistence type="predicted"/>
<keyword evidence="4 5" id="KW-0472">Membrane</keyword>
<accession>A0A251ZTC4</accession>
<gene>
    <name evidence="7" type="ORF">HK18_00780</name>
</gene>
<comment type="caution">
    <text evidence="7">The sequence shown here is derived from an EMBL/GenBank/DDBJ whole genome shotgun (WGS) entry which is preliminary data.</text>
</comment>
<keyword evidence="8" id="KW-1185">Reference proteome</keyword>
<reference evidence="8" key="1">
    <citation type="submission" date="2014-06" db="EMBL/GenBank/DDBJ databases">
        <authorList>
            <person name="Winans N.J."/>
            <person name="Newell P.D."/>
            <person name="Douglas A.E."/>
        </authorList>
    </citation>
    <scope>NUCLEOTIDE SEQUENCE [LARGE SCALE GENOMIC DNA]</scope>
    <source>
        <strain evidence="8">DmL_052</strain>
    </source>
</reference>
<comment type="subcellular location">
    <subcellularLocation>
        <location evidence="1">Membrane</location>
        <topology evidence="1">Single-pass membrane protein</topology>
    </subcellularLocation>
</comment>
<name>A0A251ZTC4_9PROT</name>
<evidence type="ECO:0000259" key="6">
    <source>
        <dbReference type="PROSITE" id="PS52015"/>
    </source>
</evidence>
<evidence type="ECO:0000256" key="5">
    <source>
        <dbReference type="SAM" id="Phobius"/>
    </source>
</evidence>
<dbReference type="EMBL" id="JOPB01000011">
    <property type="protein sequence ID" value="OUI77920.1"/>
    <property type="molecule type" value="Genomic_DNA"/>
</dbReference>
<dbReference type="SUPFAM" id="SSF74653">
    <property type="entry name" value="TolA/TonB C-terminal domain"/>
    <property type="match status" value="1"/>
</dbReference>
<dbReference type="Gene3D" id="3.30.1150.10">
    <property type="match status" value="1"/>
</dbReference>
<dbReference type="GO" id="GO:0055085">
    <property type="term" value="P:transmembrane transport"/>
    <property type="evidence" value="ECO:0007669"/>
    <property type="project" value="InterPro"/>
</dbReference>
<evidence type="ECO:0000313" key="7">
    <source>
        <dbReference type="EMBL" id="OUI77920.1"/>
    </source>
</evidence>
<keyword evidence="2 5" id="KW-0812">Transmembrane</keyword>
<feature type="transmembrane region" description="Helical" evidence="5">
    <location>
        <begin position="6"/>
        <end position="30"/>
    </location>
</feature>
<evidence type="ECO:0000256" key="1">
    <source>
        <dbReference type="ARBA" id="ARBA00004167"/>
    </source>
</evidence>
<dbReference type="Proteomes" id="UP000194946">
    <property type="component" value="Unassembled WGS sequence"/>
</dbReference>
<sequence>MAELYYLLKMFFSALLLLIGYIGSIGQFLYPWGHKAEHKKEGVSPVRIERLILSQDGLILSLGGRPLNGISIEYPKAMIQAGKEGEVSLSCDIEETGVTSHCHITQSSGEKSFDAESLQYVRQAHYKPRLNHGVVEKEYARQYLFKFQKEQ</sequence>
<evidence type="ECO:0000313" key="8">
    <source>
        <dbReference type="Proteomes" id="UP000194946"/>
    </source>
</evidence>
<evidence type="ECO:0000256" key="3">
    <source>
        <dbReference type="ARBA" id="ARBA00022989"/>
    </source>
</evidence>
<feature type="domain" description="TonB C-terminal" evidence="6">
    <location>
        <begin position="59"/>
        <end position="151"/>
    </location>
</feature>
<organism evidence="7 8">
    <name type="scientific">Commensalibacter intestini</name>
    <dbReference type="NCBI Taxonomy" id="479936"/>
    <lineage>
        <taxon>Bacteria</taxon>
        <taxon>Pseudomonadati</taxon>
        <taxon>Pseudomonadota</taxon>
        <taxon>Alphaproteobacteria</taxon>
        <taxon>Acetobacterales</taxon>
        <taxon>Acetobacteraceae</taxon>
    </lineage>
</organism>
<dbReference type="NCBIfam" id="TIGR01352">
    <property type="entry name" value="tonB_Cterm"/>
    <property type="match status" value="1"/>
</dbReference>
<dbReference type="InterPro" id="IPR006260">
    <property type="entry name" value="TonB/TolA_C"/>
</dbReference>
<evidence type="ECO:0000256" key="4">
    <source>
        <dbReference type="ARBA" id="ARBA00023136"/>
    </source>
</evidence>
<dbReference type="PROSITE" id="PS52015">
    <property type="entry name" value="TONB_CTD"/>
    <property type="match status" value="1"/>
</dbReference>
<evidence type="ECO:0000256" key="2">
    <source>
        <dbReference type="ARBA" id="ARBA00022692"/>
    </source>
</evidence>
<dbReference type="AlphaFoldDB" id="A0A251ZTC4"/>
<keyword evidence="3 5" id="KW-1133">Transmembrane helix</keyword>
<dbReference type="InterPro" id="IPR037682">
    <property type="entry name" value="TonB_C"/>
</dbReference>